<evidence type="ECO:0000256" key="1">
    <source>
        <dbReference type="SAM" id="Phobius"/>
    </source>
</evidence>
<keyword evidence="1" id="KW-0812">Transmembrane</keyword>
<name>A0A8S3RIH8_MYTED</name>
<organism evidence="3 4">
    <name type="scientific">Mytilus edulis</name>
    <name type="common">Blue mussel</name>
    <dbReference type="NCBI Taxonomy" id="6550"/>
    <lineage>
        <taxon>Eukaryota</taxon>
        <taxon>Metazoa</taxon>
        <taxon>Spiralia</taxon>
        <taxon>Lophotrochozoa</taxon>
        <taxon>Mollusca</taxon>
        <taxon>Bivalvia</taxon>
        <taxon>Autobranchia</taxon>
        <taxon>Pteriomorphia</taxon>
        <taxon>Mytilida</taxon>
        <taxon>Mytiloidea</taxon>
        <taxon>Mytilidae</taxon>
        <taxon>Mytilinae</taxon>
        <taxon>Mytilus</taxon>
    </lineage>
</organism>
<protein>
    <submittedName>
        <fullName evidence="3">Uncharacterized protein</fullName>
    </submittedName>
</protein>
<feature type="transmembrane region" description="Helical" evidence="1">
    <location>
        <begin position="514"/>
        <end position="537"/>
    </location>
</feature>
<keyword evidence="4" id="KW-1185">Reference proteome</keyword>
<dbReference type="OrthoDB" id="5965014at2759"/>
<keyword evidence="1" id="KW-0472">Membrane</keyword>
<reference evidence="3" key="1">
    <citation type="submission" date="2021-03" db="EMBL/GenBank/DDBJ databases">
        <authorList>
            <person name="Bekaert M."/>
        </authorList>
    </citation>
    <scope>NUCLEOTIDE SEQUENCE</scope>
</reference>
<sequence>MVEDKSVLLCLLGLLSTSYAFDVPKRNCELKPVDESFAKYMDNPGITLNEFYFKMKNYSQDPLYHNTGENYKLWRWHRTRTQHGRTLLMLSFHYDVLSMTILTIGVEPSEVLLQDNPFGCFGNITVDERGDLLRELILNDFYVTKKTSSQIEYESHTMRVVFACNSVVKNYHGYGKFINRCCNLEPNGQLLCTDQVEDAWITLLYVCITLVKVMVFLFGPLMIPSHMYDVSYMASQYVVKLQQELKMKLFVTESAQTSVRYKTRLTIQDISEWNKFQEVLGQFPMDEVIPIKIQELKIKVKGKRVIPENEPPTGLLRTLFDNLVRSFVSIALPSKRVSEKVKSIARCSFQDMLNVERTSVLQVLLRIGLWPFKNWGLLALLTAPVYTCVMAPACSLIFAVYCLPTIYLTYRLFYHARNKIDYKEQKVDDESPLITRKPSVVKIKKIKKNITKIDKTVHKRLMSISENEEHIFPCTWGSGTIYNLRRFMVQILVGVFCVSCLYSFILLAVEATGIFVEIMAFTMMGIIVNAGSTLRYVSMALLVLVYMHDCYNNVYESYLTFNKAVIDDIMDRVEDLKTVASLPSSMQESIGFTVKPVEAVDRIPTAFMFDKTEPRWRIGHLFIVFGFI</sequence>
<feature type="transmembrane region" description="Helical" evidence="1">
    <location>
        <begin position="199"/>
        <end position="223"/>
    </location>
</feature>
<proteinExistence type="predicted"/>
<dbReference type="Proteomes" id="UP000683360">
    <property type="component" value="Unassembled WGS sequence"/>
</dbReference>
<gene>
    <name evidence="3" type="ORF">MEDL_22123</name>
</gene>
<evidence type="ECO:0000313" key="4">
    <source>
        <dbReference type="Proteomes" id="UP000683360"/>
    </source>
</evidence>
<evidence type="ECO:0000313" key="3">
    <source>
        <dbReference type="EMBL" id="CAG2207914.1"/>
    </source>
</evidence>
<keyword evidence="2" id="KW-0732">Signal</keyword>
<accession>A0A8S3RIH8</accession>
<evidence type="ECO:0000256" key="2">
    <source>
        <dbReference type="SAM" id="SignalP"/>
    </source>
</evidence>
<feature type="transmembrane region" description="Helical" evidence="1">
    <location>
        <begin position="389"/>
        <end position="410"/>
    </location>
</feature>
<feature type="signal peptide" evidence="2">
    <location>
        <begin position="1"/>
        <end position="20"/>
    </location>
</feature>
<comment type="caution">
    <text evidence="3">The sequence shown here is derived from an EMBL/GenBank/DDBJ whole genome shotgun (WGS) entry which is preliminary data.</text>
</comment>
<dbReference type="EMBL" id="CAJPWZ010001095">
    <property type="protein sequence ID" value="CAG2207914.1"/>
    <property type="molecule type" value="Genomic_DNA"/>
</dbReference>
<feature type="chain" id="PRO_5035824386" evidence="2">
    <location>
        <begin position="21"/>
        <end position="628"/>
    </location>
</feature>
<dbReference type="AlphaFoldDB" id="A0A8S3RIH8"/>
<keyword evidence="1" id="KW-1133">Transmembrane helix</keyword>
<feature type="transmembrane region" description="Helical" evidence="1">
    <location>
        <begin position="487"/>
        <end position="508"/>
    </location>
</feature>